<dbReference type="EMBL" id="QHKO01000004">
    <property type="protein sequence ID" value="RAL22339.1"/>
    <property type="molecule type" value="Genomic_DNA"/>
</dbReference>
<gene>
    <name evidence="6" type="ORF">DL240_10850</name>
</gene>
<evidence type="ECO:0000313" key="7">
    <source>
        <dbReference type="Proteomes" id="UP000249169"/>
    </source>
</evidence>
<evidence type="ECO:0000256" key="4">
    <source>
        <dbReference type="ARBA" id="ARBA00023002"/>
    </source>
</evidence>
<comment type="cofactor">
    <cofactor evidence="1">
        <name>FAD</name>
        <dbReference type="ChEBI" id="CHEBI:57692"/>
    </cofactor>
</comment>
<dbReference type="RefSeq" id="WP_111729910.1">
    <property type="nucleotide sequence ID" value="NZ_QHKO01000004.1"/>
</dbReference>
<proteinExistence type="predicted"/>
<dbReference type="PANTHER" id="PTHR46496:SF1">
    <property type="entry name" value="ZEAXANTHIN EPOXIDASE, CHLOROPLASTIC"/>
    <property type="match status" value="1"/>
</dbReference>
<dbReference type="PRINTS" id="PR00420">
    <property type="entry name" value="RNGMNOXGNASE"/>
</dbReference>
<evidence type="ECO:0000313" key="6">
    <source>
        <dbReference type="EMBL" id="RAL22339.1"/>
    </source>
</evidence>
<dbReference type="PANTHER" id="PTHR46496">
    <property type="match status" value="1"/>
</dbReference>
<evidence type="ECO:0000256" key="1">
    <source>
        <dbReference type="ARBA" id="ARBA00001974"/>
    </source>
</evidence>
<accession>A0A328C508</accession>
<reference evidence="6 7" key="1">
    <citation type="submission" date="2018-05" db="EMBL/GenBank/DDBJ databases">
        <title>Lujinxingia marina gen. nov. sp. nov., a new facultative anaerobic member of the class Deltaproteobacteria, and proposal of Lujinxingaceae fam. nov.</title>
        <authorList>
            <person name="Li C.-M."/>
        </authorList>
    </citation>
    <scope>NUCLEOTIDE SEQUENCE [LARGE SCALE GENOMIC DNA]</scope>
    <source>
        <strain evidence="6 7">B210</strain>
    </source>
</reference>
<dbReference type="AlphaFoldDB" id="A0A328C508"/>
<dbReference type="OrthoDB" id="5499180at2"/>
<organism evidence="6 7">
    <name type="scientific">Lujinxingia litoralis</name>
    <dbReference type="NCBI Taxonomy" id="2211119"/>
    <lineage>
        <taxon>Bacteria</taxon>
        <taxon>Deltaproteobacteria</taxon>
        <taxon>Bradymonadales</taxon>
        <taxon>Lujinxingiaceae</taxon>
        <taxon>Lujinxingia</taxon>
    </lineage>
</organism>
<dbReference type="Proteomes" id="UP000249169">
    <property type="component" value="Unassembled WGS sequence"/>
</dbReference>
<protein>
    <submittedName>
        <fullName evidence="6">FAD-dependent oxidoreductase</fullName>
    </submittedName>
</protein>
<dbReference type="InterPro" id="IPR036188">
    <property type="entry name" value="FAD/NAD-bd_sf"/>
</dbReference>
<comment type="caution">
    <text evidence="6">The sequence shown here is derived from an EMBL/GenBank/DDBJ whole genome shotgun (WGS) entry which is preliminary data.</text>
</comment>
<evidence type="ECO:0000256" key="2">
    <source>
        <dbReference type="ARBA" id="ARBA00022630"/>
    </source>
</evidence>
<dbReference type="Pfam" id="PF01494">
    <property type="entry name" value="FAD_binding_3"/>
    <property type="match status" value="1"/>
</dbReference>
<dbReference type="GO" id="GO:0016491">
    <property type="term" value="F:oxidoreductase activity"/>
    <property type="evidence" value="ECO:0007669"/>
    <property type="project" value="UniProtKB-KW"/>
</dbReference>
<evidence type="ECO:0000259" key="5">
    <source>
        <dbReference type="Pfam" id="PF01494"/>
    </source>
</evidence>
<dbReference type="Gene3D" id="3.50.50.60">
    <property type="entry name" value="FAD/NAD(P)-binding domain"/>
    <property type="match status" value="1"/>
</dbReference>
<keyword evidence="7" id="KW-1185">Reference proteome</keyword>
<dbReference type="GO" id="GO:0071949">
    <property type="term" value="F:FAD binding"/>
    <property type="evidence" value="ECO:0007669"/>
    <property type="project" value="InterPro"/>
</dbReference>
<dbReference type="SUPFAM" id="SSF51905">
    <property type="entry name" value="FAD/NAD(P)-binding domain"/>
    <property type="match status" value="1"/>
</dbReference>
<keyword evidence="4" id="KW-0560">Oxidoreductase</keyword>
<keyword evidence="2" id="KW-0285">Flavoprotein</keyword>
<feature type="domain" description="FAD-binding" evidence="5">
    <location>
        <begin position="4"/>
        <end position="344"/>
    </location>
</feature>
<keyword evidence="3" id="KW-0274">FAD</keyword>
<name>A0A328C508_9DELT</name>
<dbReference type="InterPro" id="IPR002938">
    <property type="entry name" value="FAD-bd"/>
</dbReference>
<evidence type="ECO:0000256" key="3">
    <source>
        <dbReference type="ARBA" id="ARBA00022827"/>
    </source>
</evidence>
<sequence>MRNSVVVAGAGIGGLSLAHCLAEEGVAVQVLERFEEVREVGAGILLGPNASSVLYRRGLGEALERVSAPMTKVGIGSNRGELFVTRELKSEEWPGPFRMIHRAALQATLYDAAQGAPEVEVHLGAAVQGFESVAEQGVRVLRGGGTGLEGVALIGCDGLNSAVRRQLHPAEPAPRYLGYTCWRGITEPFEHPGFEHGALWELQGHGLRVGVSYVDESRVYWWATANAAEGGRDGEDVRAELVARYRDFPDYFLAMVEGTQAAHILRNDIYDRPPRQDWGRGVVTLLGDAAHPMAPNLGQGACSAIEDAALLAARLGEVLKRGGASDEEVSAALRRYEGERVERTAMLQKRSRQLGVVGQWSSAPAVWLREAAMRRAPVSVLEEQQAVIWGYEAG</sequence>